<dbReference type="InterPro" id="IPR003593">
    <property type="entry name" value="AAA+_ATPase"/>
</dbReference>
<gene>
    <name evidence="5" type="ORF">DPF_1043</name>
</gene>
<name>A0A194AE31_9BACT</name>
<dbReference type="SMART" id="SM00382">
    <property type="entry name" value="AAA"/>
    <property type="match status" value="1"/>
</dbReference>
<dbReference type="FunFam" id="3.40.50.300:FF:000425">
    <property type="entry name" value="Probable ABC transporter, ATP-binding subunit"/>
    <property type="match status" value="1"/>
</dbReference>
<dbReference type="InterPro" id="IPR050093">
    <property type="entry name" value="ABC_SmlMolc_Importer"/>
</dbReference>
<dbReference type="PANTHER" id="PTHR42781:SF4">
    <property type="entry name" value="SPERMIDINE_PUTRESCINE IMPORT ATP-BINDING PROTEIN POTA"/>
    <property type="match status" value="1"/>
</dbReference>
<dbReference type="GO" id="GO:0016887">
    <property type="term" value="F:ATP hydrolysis activity"/>
    <property type="evidence" value="ECO:0007669"/>
    <property type="project" value="InterPro"/>
</dbReference>
<keyword evidence="2" id="KW-0547">Nucleotide-binding</keyword>
<sequence>MSRKIDLQVHELVKRFDAFTAVDRVSFDVHQGKFFSILGPSGCGKTTLLRMISGFIEPTAGTIAIRGRDMLGIPPNKRPVNLIFQHLALFPMMNVAENIAFGLRRRGERGAVITQKVESILERVGLPGYGDKQVHQLSGGQRQRVAIARSLVLEPAVLLLDEPLGALDLKLREQMKVELKTLQAQVGTTFIYITHDQSEALIMSDFVAVMNKGRFEQMDKPQNLYAKPATPFVASFVGDNNAWDGMVTGRENDRVTVQTQNGNTCHIRTDQKFAPGDKVRVFLRPEAMLIEPDASIPSLNRFQVVVRSILFNGANSSILVHPREGTGQEKELIVALPQNRQYDHVKKGDVLEIGWDEKSGICFAGDAS</sequence>
<keyword evidence="3 5" id="KW-0067">ATP-binding</keyword>
<dbReference type="Gene3D" id="3.40.50.300">
    <property type="entry name" value="P-loop containing nucleotide triphosphate hydrolases"/>
    <property type="match status" value="1"/>
</dbReference>
<dbReference type="GO" id="GO:0043190">
    <property type="term" value="C:ATP-binding cassette (ABC) transporter complex"/>
    <property type="evidence" value="ECO:0007669"/>
    <property type="project" value="InterPro"/>
</dbReference>
<dbReference type="InterPro" id="IPR008995">
    <property type="entry name" value="Mo/tungstate-bd_C_term_dom"/>
</dbReference>
<reference evidence="6" key="1">
    <citation type="submission" date="2016-06" db="EMBL/GenBank/DDBJ databases">
        <title>Draft genome sequence of Desulfoplanes formicivorans strain Pf12B.</title>
        <authorList>
            <person name="Watanabe M."/>
            <person name="Kojima H."/>
            <person name="Fukui M."/>
        </authorList>
    </citation>
    <scope>NUCLEOTIDE SEQUENCE [LARGE SCALE GENOMIC DNA]</scope>
    <source>
        <strain evidence="6">Pf12B</strain>
    </source>
</reference>
<dbReference type="GO" id="GO:0022857">
    <property type="term" value="F:transmembrane transporter activity"/>
    <property type="evidence" value="ECO:0007669"/>
    <property type="project" value="InterPro"/>
</dbReference>
<dbReference type="PROSITE" id="PS50893">
    <property type="entry name" value="ABC_TRANSPORTER_2"/>
    <property type="match status" value="1"/>
</dbReference>
<evidence type="ECO:0000313" key="5">
    <source>
        <dbReference type="EMBL" id="GAU08337.1"/>
    </source>
</evidence>
<accession>A0A194AE31</accession>
<dbReference type="Pfam" id="PF00005">
    <property type="entry name" value="ABC_tran"/>
    <property type="match status" value="1"/>
</dbReference>
<comment type="caution">
    <text evidence="5">The sequence shown here is derived from an EMBL/GenBank/DDBJ whole genome shotgun (WGS) entry which is preliminary data.</text>
</comment>
<organism evidence="5 6">
    <name type="scientific">Desulfoplanes formicivorans</name>
    <dbReference type="NCBI Taxonomy" id="1592317"/>
    <lineage>
        <taxon>Bacteria</taxon>
        <taxon>Pseudomonadati</taxon>
        <taxon>Thermodesulfobacteriota</taxon>
        <taxon>Desulfovibrionia</taxon>
        <taxon>Desulfovibrionales</taxon>
        <taxon>Desulfoplanaceae</taxon>
        <taxon>Desulfoplanes</taxon>
    </lineage>
</organism>
<keyword evidence="6" id="KW-1185">Reference proteome</keyword>
<dbReference type="EMBL" id="BDFE01000015">
    <property type="protein sequence ID" value="GAU08337.1"/>
    <property type="molecule type" value="Genomic_DNA"/>
</dbReference>
<dbReference type="PROSITE" id="PS00211">
    <property type="entry name" value="ABC_TRANSPORTER_1"/>
    <property type="match status" value="1"/>
</dbReference>
<evidence type="ECO:0000256" key="2">
    <source>
        <dbReference type="ARBA" id="ARBA00022741"/>
    </source>
</evidence>
<dbReference type="InterPro" id="IPR017871">
    <property type="entry name" value="ABC_transporter-like_CS"/>
</dbReference>
<dbReference type="GO" id="GO:0015697">
    <property type="term" value="P:quaternary ammonium group transport"/>
    <property type="evidence" value="ECO:0007669"/>
    <property type="project" value="UniProtKB-ARBA"/>
</dbReference>
<evidence type="ECO:0000256" key="1">
    <source>
        <dbReference type="ARBA" id="ARBA00022448"/>
    </source>
</evidence>
<feature type="domain" description="ABC transporter" evidence="4">
    <location>
        <begin position="7"/>
        <end position="237"/>
    </location>
</feature>
<dbReference type="Gene3D" id="2.40.50.100">
    <property type="match status" value="1"/>
</dbReference>
<dbReference type="PANTHER" id="PTHR42781">
    <property type="entry name" value="SPERMIDINE/PUTRESCINE IMPORT ATP-BINDING PROTEIN POTA"/>
    <property type="match status" value="1"/>
</dbReference>
<dbReference type="Proteomes" id="UP000095200">
    <property type="component" value="Unassembled WGS sequence"/>
</dbReference>
<proteinExistence type="predicted"/>
<dbReference type="SUPFAM" id="SSF52540">
    <property type="entry name" value="P-loop containing nucleoside triphosphate hydrolases"/>
    <property type="match status" value="1"/>
</dbReference>
<dbReference type="Pfam" id="PF08402">
    <property type="entry name" value="TOBE_2"/>
    <property type="match status" value="1"/>
</dbReference>
<dbReference type="RefSeq" id="WP_069857828.1">
    <property type="nucleotide sequence ID" value="NZ_BDFE01000015.1"/>
</dbReference>
<evidence type="ECO:0000256" key="3">
    <source>
        <dbReference type="ARBA" id="ARBA00022840"/>
    </source>
</evidence>
<dbReference type="STRING" id="1592317.DPF_1043"/>
<keyword evidence="1" id="KW-0813">Transport</keyword>
<protein>
    <submittedName>
        <fullName evidence="5">Spermidine/putrescine ABC transporter ATP-binding protein</fullName>
    </submittedName>
</protein>
<dbReference type="InterPro" id="IPR003439">
    <property type="entry name" value="ABC_transporter-like_ATP-bd"/>
</dbReference>
<evidence type="ECO:0000313" key="6">
    <source>
        <dbReference type="Proteomes" id="UP000095200"/>
    </source>
</evidence>
<dbReference type="InterPro" id="IPR027417">
    <property type="entry name" value="P-loop_NTPase"/>
</dbReference>
<dbReference type="InterPro" id="IPR013611">
    <property type="entry name" value="Transp-assoc_OB_typ2"/>
</dbReference>
<dbReference type="AlphaFoldDB" id="A0A194AE31"/>
<dbReference type="GO" id="GO:0005524">
    <property type="term" value="F:ATP binding"/>
    <property type="evidence" value="ECO:0007669"/>
    <property type="project" value="UniProtKB-KW"/>
</dbReference>
<dbReference type="OrthoDB" id="9809450at2"/>
<dbReference type="SUPFAM" id="SSF50331">
    <property type="entry name" value="MOP-like"/>
    <property type="match status" value="1"/>
</dbReference>
<evidence type="ECO:0000259" key="4">
    <source>
        <dbReference type="PROSITE" id="PS50893"/>
    </source>
</evidence>